<name>A0A061EIK8_THECC</name>
<keyword evidence="2" id="KW-0808">Transferase</keyword>
<dbReference type="EMBL" id="CM001882">
    <property type="protein sequence ID" value="EOY04860.1"/>
    <property type="molecule type" value="Genomic_DNA"/>
</dbReference>
<dbReference type="InParanoid" id="A0A061EIK8"/>
<evidence type="ECO:0000313" key="4">
    <source>
        <dbReference type="Proteomes" id="UP000026915"/>
    </source>
</evidence>
<sequence>MLINSWTNKLASELNIPNISFLVVNAKTVASWWINDLDVMPECYRELHLGCIRSWGFIFNLFTELDSESLQVIQEEFIKHDRIWAVGPLLLIKSISNGHTVRGGPSTVPQDQVIVWLDSCHVDKSVVYVGFGTQIRLTKQQIKAVASSLAESEVRFIWAVRSNRSIVDHFENTKLLVDELGVAIRVCEGLESVPDATKLARILTRLT</sequence>
<dbReference type="SUPFAM" id="SSF53756">
    <property type="entry name" value="UDP-Glycosyltransferase/glycogen phosphorylase"/>
    <property type="match status" value="1"/>
</dbReference>
<evidence type="ECO:0000313" key="3">
    <source>
        <dbReference type="EMBL" id="EOY04860.1"/>
    </source>
</evidence>
<dbReference type="AlphaFoldDB" id="A0A061EIK8"/>
<organism evidence="3 4">
    <name type="scientific">Theobroma cacao</name>
    <name type="common">Cacao</name>
    <name type="synonym">Cocoa</name>
    <dbReference type="NCBI Taxonomy" id="3641"/>
    <lineage>
        <taxon>Eukaryota</taxon>
        <taxon>Viridiplantae</taxon>
        <taxon>Streptophyta</taxon>
        <taxon>Embryophyta</taxon>
        <taxon>Tracheophyta</taxon>
        <taxon>Spermatophyta</taxon>
        <taxon>Magnoliopsida</taxon>
        <taxon>eudicotyledons</taxon>
        <taxon>Gunneridae</taxon>
        <taxon>Pentapetalae</taxon>
        <taxon>rosids</taxon>
        <taxon>malvids</taxon>
        <taxon>Malvales</taxon>
        <taxon>Malvaceae</taxon>
        <taxon>Byttnerioideae</taxon>
        <taxon>Theobroma</taxon>
    </lineage>
</organism>
<dbReference type="Gramene" id="EOY04860">
    <property type="protein sequence ID" value="EOY04860"/>
    <property type="gene ID" value="TCM_020029"/>
</dbReference>
<gene>
    <name evidence="3" type="ORF">TCM_020029</name>
</gene>
<dbReference type="eggNOG" id="KOG1192">
    <property type="taxonomic scope" value="Eukaryota"/>
</dbReference>
<dbReference type="Gene3D" id="3.40.50.2000">
    <property type="entry name" value="Glycogen Phosphorylase B"/>
    <property type="match status" value="2"/>
</dbReference>
<proteinExistence type="inferred from homology"/>
<dbReference type="STRING" id="3641.A0A061EIK8"/>
<dbReference type="HOGENOM" id="CLU_1328435_0_0_1"/>
<protein>
    <submittedName>
        <fullName evidence="3">UDP-Glycosyltransferase superfamily protein</fullName>
    </submittedName>
</protein>
<reference evidence="3 4" key="1">
    <citation type="journal article" date="2013" name="Genome Biol.">
        <title>The genome sequence of the most widely cultivated cacao type and its use to identify candidate genes regulating pod color.</title>
        <authorList>
            <person name="Motamayor J.C."/>
            <person name="Mockaitis K."/>
            <person name="Schmutz J."/>
            <person name="Haiminen N."/>
            <person name="Iii D.L."/>
            <person name="Cornejo O."/>
            <person name="Findley S.D."/>
            <person name="Zheng P."/>
            <person name="Utro F."/>
            <person name="Royaert S."/>
            <person name="Saski C."/>
            <person name="Jenkins J."/>
            <person name="Podicheti R."/>
            <person name="Zhao M."/>
            <person name="Scheffler B.E."/>
            <person name="Stack J.C."/>
            <person name="Feltus F.A."/>
            <person name="Mustiga G.M."/>
            <person name="Amores F."/>
            <person name="Phillips W."/>
            <person name="Marelli J.P."/>
            <person name="May G.D."/>
            <person name="Shapiro H."/>
            <person name="Ma J."/>
            <person name="Bustamante C.D."/>
            <person name="Schnell R.J."/>
            <person name="Main D."/>
            <person name="Gilbert D."/>
            <person name="Parida L."/>
            <person name="Kuhn D.N."/>
        </authorList>
    </citation>
    <scope>NUCLEOTIDE SEQUENCE [LARGE SCALE GENOMIC DNA]</scope>
    <source>
        <strain evidence="4">cv. Matina 1-6</strain>
    </source>
</reference>
<comment type="similarity">
    <text evidence="1">Belongs to the UDP-glycosyltransferase family.</text>
</comment>
<evidence type="ECO:0000256" key="1">
    <source>
        <dbReference type="ARBA" id="ARBA00009995"/>
    </source>
</evidence>
<dbReference type="Proteomes" id="UP000026915">
    <property type="component" value="Chromosome 4"/>
</dbReference>
<dbReference type="PANTHER" id="PTHR48047:SF5">
    <property type="entry name" value="FLAVONOL 7-O-RHAMNOSYLTRANSFERASE"/>
    <property type="match status" value="1"/>
</dbReference>
<dbReference type="GO" id="GO:0035251">
    <property type="term" value="F:UDP-glucosyltransferase activity"/>
    <property type="evidence" value="ECO:0000318"/>
    <property type="project" value="GO_Central"/>
</dbReference>
<accession>A0A061EIK8</accession>
<keyword evidence="4" id="KW-1185">Reference proteome</keyword>
<keyword evidence="2" id="KW-0328">Glycosyltransferase</keyword>
<dbReference type="GO" id="GO:0051555">
    <property type="term" value="P:flavonol biosynthetic process"/>
    <property type="evidence" value="ECO:0000318"/>
    <property type="project" value="GO_Central"/>
</dbReference>
<dbReference type="PANTHER" id="PTHR48047">
    <property type="entry name" value="GLYCOSYLTRANSFERASE"/>
    <property type="match status" value="1"/>
</dbReference>
<evidence type="ECO:0000256" key="2">
    <source>
        <dbReference type="ARBA" id="ARBA00022676"/>
    </source>
</evidence>